<protein>
    <recommendedName>
        <fullName evidence="3">Cytochrome c domain-containing protein</fullName>
    </recommendedName>
</protein>
<dbReference type="AlphaFoldDB" id="A0A085WW32"/>
<dbReference type="STRING" id="394096.DB31_0156"/>
<evidence type="ECO:0000313" key="1">
    <source>
        <dbReference type="EMBL" id="KFE71895.1"/>
    </source>
</evidence>
<evidence type="ECO:0000313" key="2">
    <source>
        <dbReference type="Proteomes" id="UP000028725"/>
    </source>
</evidence>
<comment type="caution">
    <text evidence="1">The sequence shown here is derived from an EMBL/GenBank/DDBJ whole genome shotgun (WGS) entry which is preliminary data.</text>
</comment>
<gene>
    <name evidence="1" type="ORF">DB31_0156</name>
</gene>
<dbReference type="EMBL" id="JMCB01000001">
    <property type="protein sequence ID" value="KFE71895.1"/>
    <property type="molecule type" value="Genomic_DNA"/>
</dbReference>
<evidence type="ECO:0008006" key="3">
    <source>
        <dbReference type="Google" id="ProtNLM"/>
    </source>
</evidence>
<proteinExistence type="predicted"/>
<reference evidence="1 2" key="1">
    <citation type="submission" date="2014-04" db="EMBL/GenBank/DDBJ databases">
        <title>Genome assembly of Hyalangium minutum DSM 14724.</title>
        <authorList>
            <person name="Sharma G."/>
            <person name="Subramanian S."/>
        </authorList>
    </citation>
    <scope>NUCLEOTIDE SEQUENCE [LARGE SCALE GENOMIC DNA]</scope>
    <source>
        <strain evidence="1 2">DSM 14724</strain>
    </source>
</reference>
<name>A0A085WW32_9BACT</name>
<dbReference type="InterPro" id="IPR036280">
    <property type="entry name" value="Multihaem_cyt_sf"/>
</dbReference>
<organism evidence="1 2">
    <name type="scientific">Hyalangium minutum</name>
    <dbReference type="NCBI Taxonomy" id="394096"/>
    <lineage>
        <taxon>Bacteria</taxon>
        <taxon>Pseudomonadati</taxon>
        <taxon>Myxococcota</taxon>
        <taxon>Myxococcia</taxon>
        <taxon>Myxococcales</taxon>
        <taxon>Cystobacterineae</taxon>
        <taxon>Archangiaceae</taxon>
        <taxon>Hyalangium</taxon>
    </lineage>
</organism>
<dbReference type="InterPro" id="IPR022269">
    <property type="entry name" value="SO_2930-like_C"/>
</dbReference>
<dbReference type="Proteomes" id="UP000028725">
    <property type="component" value="Unassembled WGS sequence"/>
</dbReference>
<dbReference type="SUPFAM" id="SSF48695">
    <property type="entry name" value="Multiheme cytochromes"/>
    <property type="match status" value="1"/>
</dbReference>
<dbReference type="NCBIfam" id="TIGR03806">
    <property type="entry name" value="chp_HNE_0200"/>
    <property type="match status" value="1"/>
</dbReference>
<dbReference type="PATRIC" id="fig|394096.3.peg.154"/>
<keyword evidence="2" id="KW-1185">Reference proteome</keyword>
<accession>A0A085WW32</accession>
<sequence length="370" mass="40706">MLVAMLALGLGACSKGRGEVHTFVEDPYPEKLSAWGLFQGSGWTLEPQAGVIPYSVNTPLFSDYAEKYRTIWVPPGQAAQYRDSDVFDFPVGTILSKTFMYPVDGRVPAAQGPGRTAGNADKRFRPVETRILVHAKQGWVSLPYVWNEEGTEATLEVVGSSRNVEVTHASGEKLFAHYMIPNVNQCQGCHERDKAMTPIGLQARHLNRGYPYDEGPENQLVKLTRVGYLKGAPAPTAAPRNAVWNEPTTGTLEERARAYLEANCAHCHDRRGPAASSGLYLAAQEKDPHTLGRCKAPVAAGRGAGKDLPFDIVPGKPERSILVYRMDSQDPGVMMPELGRSLIHREGVALLREWIQQLQGSCDDEPRTER</sequence>